<sequence length="65" mass="7387">MLCVNTCWRSLRCTKRRWLSSCGTSSATSGGVNWLRDLLTHDLPNTRILSWDYDANTHSSSRVSL</sequence>
<dbReference type="Proteomes" id="UP000800038">
    <property type="component" value="Unassembled WGS sequence"/>
</dbReference>
<name>A0A6A5SKA2_9PLEO</name>
<proteinExistence type="predicted"/>
<evidence type="ECO:0000313" key="1">
    <source>
        <dbReference type="EMBL" id="KAF1940048.1"/>
    </source>
</evidence>
<organism evidence="1 2">
    <name type="scientific">Clathrospora elynae</name>
    <dbReference type="NCBI Taxonomy" id="706981"/>
    <lineage>
        <taxon>Eukaryota</taxon>
        <taxon>Fungi</taxon>
        <taxon>Dikarya</taxon>
        <taxon>Ascomycota</taxon>
        <taxon>Pezizomycotina</taxon>
        <taxon>Dothideomycetes</taxon>
        <taxon>Pleosporomycetidae</taxon>
        <taxon>Pleosporales</taxon>
        <taxon>Diademaceae</taxon>
        <taxon>Clathrospora</taxon>
    </lineage>
</organism>
<evidence type="ECO:0000313" key="2">
    <source>
        <dbReference type="Proteomes" id="UP000800038"/>
    </source>
</evidence>
<keyword evidence="2" id="KW-1185">Reference proteome</keyword>
<gene>
    <name evidence="1" type="ORF">EJ02DRAFT_456325</name>
</gene>
<reference evidence="1" key="1">
    <citation type="journal article" date="2020" name="Stud. Mycol.">
        <title>101 Dothideomycetes genomes: a test case for predicting lifestyles and emergence of pathogens.</title>
        <authorList>
            <person name="Haridas S."/>
            <person name="Albert R."/>
            <person name="Binder M."/>
            <person name="Bloem J."/>
            <person name="Labutti K."/>
            <person name="Salamov A."/>
            <person name="Andreopoulos B."/>
            <person name="Baker S."/>
            <person name="Barry K."/>
            <person name="Bills G."/>
            <person name="Bluhm B."/>
            <person name="Cannon C."/>
            <person name="Castanera R."/>
            <person name="Culley D."/>
            <person name="Daum C."/>
            <person name="Ezra D."/>
            <person name="Gonzalez J."/>
            <person name="Henrissat B."/>
            <person name="Kuo A."/>
            <person name="Liang C."/>
            <person name="Lipzen A."/>
            <person name="Lutzoni F."/>
            <person name="Magnuson J."/>
            <person name="Mondo S."/>
            <person name="Nolan M."/>
            <person name="Ohm R."/>
            <person name="Pangilinan J."/>
            <person name="Park H.-J."/>
            <person name="Ramirez L."/>
            <person name="Alfaro M."/>
            <person name="Sun H."/>
            <person name="Tritt A."/>
            <person name="Yoshinaga Y."/>
            <person name="Zwiers L.-H."/>
            <person name="Turgeon B."/>
            <person name="Goodwin S."/>
            <person name="Spatafora J."/>
            <person name="Crous P."/>
            <person name="Grigoriev I."/>
        </authorList>
    </citation>
    <scope>NUCLEOTIDE SEQUENCE</scope>
    <source>
        <strain evidence="1">CBS 161.51</strain>
    </source>
</reference>
<protein>
    <submittedName>
        <fullName evidence="1">Uncharacterized protein</fullName>
    </submittedName>
</protein>
<dbReference type="EMBL" id="ML976069">
    <property type="protein sequence ID" value="KAF1940048.1"/>
    <property type="molecule type" value="Genomic_DNA"/>
</dbReference>
<dbReference type="AlphaFoldDB" id="A0A6A5SKA2"/>
<accession>A0A6A5SKA2</accession>
<dbReference type="OrthoDB" id="5086500at2759"/>